<dbReference type="PANTHER" id="PTHR43042">
    <property type="entry name" value="SAM-DEPENDENT METHYLTRANSFERASE"/>
    <property type="match status" value="1"/>
</dbReference>
<dbReference type="Gene3D" id="3.40.50.150">
    <property type="entry name" value="Vaccinia Virus protein VP39"/>
    <property type="match status" value="1"/>
</dbReference>
<dbReference type="InterPro" id="IPR019614">
    <property type="entry name" value="SAM-dep_methyl-trfase"/>
</dbReference>
<dbReference type="RefSeq" id="WP_177135642.1">
    <property type="nucleotide sequence ID" value="NZ_VYGV01000007.1"/>
</dbReference>
<name>A0A7Y8GVS6_9BURK</name>
<dbReference type="Proteomes" id="UP000545507">
    <property type="component" value="Unassembled WGS sequence"/>
</dbReference>
<evidence type="ECO:0000256" key="4">
    <source>
        <dbReference type="SAM" id="MobiDB-lite"/>
    </source>
</evidence>
<dbReference type="CDD" id="cd02440">
    <property type="entry name" value="AdoMet_MTases"/>
    <property type="match status" value="1"/>
</dbReference>
<evidence type="ECO:0000313" key="6">
    <source>
        <dbReference type="EMBL" id="NWF45757.1"/>
    </source>
</evidence>
<proteinExistence type="predicted"/>
<dbReference type="GO" id="GO:0032259">
    <property type="term" value="P:methylation"/>
    <property type="evidence" value="ECO:0007669"/>
    <property type="project" value="UniProtKB-KW"/>
</dbReference>
<dbReference type="InterPro" id="IPR029063">
    <property type="entry name" value="SAM-dependent_MTases_sf"/>
</dbReference>
<evidence type="ECO:0000259" key="5">
    <source>
        <dbReference type="Pfam" id="PF10672"/>
    </source>
</evidence>
<dbReference type="SUPFAM" id="SSF53335">
    <property type="entry name" value="S-adenosyl-L-methionine-dependent methyltransferases"/>
    <property type="match status" value="1"/>
</dbReference>
<evidence type="ECO:0000313" key="7">
    <source>
        <dbReference type="Proteomes" id="UP000545507"/>
    </source>
</evidence>
<keyword evidence="7" id="KW-1185">Reference proteome</keyword>
<dbReference type="GO" id="GO:0008168">
    <property type="term" value="F:methyltransferase activity"/>
    <property type="evidence" value="ECO:0007669"/>
    <property type="project" value="UniProtKB-KW"/>
</dbReference>
<evidence type="ECO:0000256" key="3">
    <source>
        <dbReference type="ARBA" id="ARBA00022691"/>
    </source>
</evidence>
<evidence type="ECO:0000256" key="1">
    <source>
        <dbReference type="ARBA" id="ARBA00022603"/>
    </source>
</evidence>
<feature type="compositionally biased region" description="Low complexity" evidence="4">
    <location>
        <begin position="317"/>
        <end position="331"/>
    </location>
</feature>
<reference evidence="6 7" key="1">
    <citation type="submission" date="2019-09" db="EMBL/GenBank/DDBJ databases">
        <title>Hydrogenophaga aromatica sp. nov., isolated from a para-xylene-degrading enrichment culture.</title>
        <authorList>
            <person name="Tancsics A."/>
            <person name="Banerjee S."/>
        </authorList>
    </citation>
    <scope>NUCLEOTIDE SEQUENCE [LARGE SCALE GENOMIC DNA]</scope>
    <source>
        <strain evidence="6 7">D2P1</strain>
    </source>
</reference>
<keyword evidence="1 6" id="KW-0489">Methyltransferase</keyword>
<keyword evidence="2 6" id="KW-0808">Transferase</keyword>
<gene>
    <name evidence="6" type="ORF">F3K02_10920</name>
</gene>
<evidence type="ECO:0000256" key="2">
    <source>
        <dbReference type="ARBA" id="ARBA00022679"/>
    </source>
</evidence>
<dbReference type="EMBL" id="VYGV01000007">
    <property type="protein sequence ID" value="NWF45757.1"/>
    <property type="molecule type" value="Genomic_DNA"/>
</dbReference>
<protein>
    <submittedName>
        <fullName evidence="6">Methyltransferase</fullName>
    </submittedName>
</protein>
<keyword evidence="3" id="KW-0949">S-adenosyl-L-methionine</keyword>
<dbReference type="PANTHER" id="PTHR43042:SF3">
    <property type="entry name" value="RIBOSOMAL RNA LARGE SUBUNIT METHYLTRANSFERASE YWBD-RELATED"/>
    <property type="match status" value="1"/>
</dbReference>
<comment type="caution">
    <text evidence="6">The sequence shown here is derived from an EMBL/GenBank/DDBJ whole genome shotgun (WGS) entry which is preliminary data.</text>
</comment>
<feature type="domain" description="S-adenosylmethionine-dependent methyltransferase" evidence="5">
    <location>
        <begin position="19"/>
        <end position="300"/>
    </location>
</feature>
<sequence length="331" mass="35986">MQALLDTIARMVMPTDAQRVFHGRGGLHPGCEAWTLDAYPPVWVLTKFGEASDDELATVSAALAARHELLAPGEPLNWVFQSRHEGRSETRLKAGSVPEPHVVTERGARYLVHVLKGQNHGLFLDMAEGRQWVREHAAGAKVLNLFAYTCAFSVAALQGGAKQVVNVDMSAGAIAIGQQNHALNGLQAGASFLAHDIFKTWGKLTRSGPYHLIVVDPPSYQKGSFVATKDYARLMRRLPDLLRPDGEVLLCLNAPELDTAFLQNPMREAAPELIFVERLSNPASFADVSPERALKVLRYRAPGLDAPRAQTRGLPDGQPEQAEQAPQAPGG</sequence>
<feature type="region of interest" description="Disordered" evidence="4">
    <location>
        <begin position="305"/>
        <end position="331"/>
    </location>
</feature>
<accession>A0A7Y8GVS6</accession>
<dbReference type="Pfam" id="PF10672">
    <property type="entry name" value="Methyltrans_SAM"/>
    <property type="match status" value="1"/>
</dbReference>
<organism evidence="6 7">
    <name type="scientific">Hydrogenophaga aromaticivorans</name>
    <dbReference type="NCBI Taxonomy" id="2610898"/>
    <lineage>
        <taxon>Bacteria</taxon>
        <taxon>Pseudomonadati</taxon>
        <taxon>Pseudomonadota</taxon>
        <taxon>Betaproteobacteria</taxon>
        <taxon>Burkholderiales</taxon>
        <taxon>Comamonadaceae</taxon>
        <taxon>Hydrogenophaga</taxon>
    </lineage>
</organism>
<dbReference type="AlphaFoldDB" id="A0A7Y8GVS6"/>